<dbReference type="Pfam" id="PF05044">
    <property type="entry name" value="HPD"/>
    <property type="match status" value="1"/>
</dbReference>
<evidence type="ECO:0000256" key="6">
    <source>
        <dbReference type="ARBA" id="ARBA00023242"/>
    </source>
</evidence>
<dbReference type="InterPro" id="IPR023082">
    <property type="entry name" value="Homeo_prospero_dom"/>
</dbReference>
<dbReference type="GO" id="GO:0005634">
    <property type="term" value="C:nucleus"/>
    <property type="evidence" value="ECO:0007669"/>
    <property type="project" value="UniProtKB-SubCell"/>
</dbReference>
<dbReference type="GO" id="GO:0007399">
    <property type="term" value="P:nervous system development"/>
    <property type="evidence" value="ECO:0007669"/>
    <property type="project" value="UniProtKB-ARBA"/>
</dbReference>
<protein>
    <submittedName>
        <fullName evidence="9">Prospero homeobox protein 2-like</fullName>
    </submittedName>
</protein>
<dbReference type="Gene3D" id="1.10.10.500">
    <property type="entry name" value="Homeo-prospero domain"/>
    <property type="match status" value="1"/>
</dbReference>
<sequence>MWPNPSGFQEENEELLLKQVPDGFLDVANLTLQEFFTAVRAGRDLDPSWKKPIYKIISKLDRGDRREAKTPRLRLRTSNISGNASAESRASEAPPRPHHPRGKGPRKRRSSAGRMQIRRRRRALWGSGKRVARRVASVVCAPHDLLSRYSQEVTACKKRGREDTGDVLWATMTWSE</sequence>
<evidence type="ECO:0000256" key="7">
    <source>
        <dbReference type="SAM" id="MobiDB-lite"/>
    </source>
</evidence>
<gene>
    <name evidence="9" type="ORF">NXF25_000756</name>
</gene>
<dbReference type="SUPFAM" id="SSF46689">
    <property type="entry name" value="Homeodomain-like"/>
    <property type="match status" value="1"/>
</dbReference>
<feature type="domain" description="Prospero" evidence="8">
    <location>
        <begin position="1"/>
        <end position="78"/>
    </location>
</feature>
<evidence type="ECO:0000313" key="10">
    <source>
        <dbReference type="Proteomes" id="UP001474421"/>
    </source>
</evidence>
<organism evidence="9 10">
    <name type="scientific">Crotalus adamanteus</name>
    <name type="common">Eastern diamondback rattlesnake</name>
    <dbReference type="NCBI Taxonomy" id="8729"/>
    <lineage>
        <taxon>Eukaryota</taxon>
        <taxon>Metazoa</taxon>
        <taxon>Chordata</taxon>
        <taxon>Craniata</taxon>
        <taxon>Vertebrata</taxon>
        <taxon>Euteleostomi</taxon>
        <taxon>Lepidosauria</taxon>
        <taxon>Squamata</taxon>
        <taxon>Bifurcata</taxon>
        <taxon>Unidentata</taxon>
        <taxon>Episquamata</taxon>
        <taxon>Toxicofera</taxon>
        <taxon>Serpentes</taxon>
        <taxon>Colubroidea</taxon>
        <taxon>Viperidae</taxon>
        <taxon>Crotalinae</taxon>
        <taxon>Crotalus</taxon>
    </lineage>
</organism>
<evidence type="ECO:0000256" key="4">
    <source>
        <dbReference type="ARBA" id="ARBA00023155"/>
    </source>
</evidence>
<dbReference type="InterPro" id="IPR009057">
    <property type="entry name" value="Homeodomain-like_sf"/>
</dbReference>
<keyword evidence="4 9" id="KW-0371">Homeobox</keyword>
<evidence type="ECO:0000256" key="3">
    <source>
        <dbReference type="ARBA" id="ARBA00023125"/>
    </source>
</evidence>
<keyword evidence="10" id="KW-1185">Reference proteome</keyword>
<dbReference type="InterPro" id="IPR037131">
    <property type="entry name" value="Homeo_prospero_dom_sf"/>
</dbReference>
<proteinExistence type="predicted"/>
<feature type="region of interest" description="Disordered" evidence="7">
    <location>
        <begin position="65"/>
        <end position="117"/>
    </location>
</feature>
<reference evidence="9 10" key="1">
    <citation type="journal article" date="2024" name="Proc. Natl. Acad. Sci. U.S.A.">
        <title>The genetic regulatory architecture and epigenomic basis for age-related changes in rattlesnake venom.</title>
        <authorList>
            <person name="Hogan M.P."/>
            <person name="Holding M.L."/>
            <person name="Nystrom G.S."/>
            <person name="Colston T.J."/>
            <person name="Bartlett D.A."/>
            <person name="Mason A.J."/>
            <person name="Ellsworth S.A."/>
            <person name="Rautsaw R.M."/>
            <person name="Lawrence K.C."/>
            <person name="Strickland J.L."/>
            <person name="He B."/>
            <person name="Fraser P."/>
            <person name="Margres M.J."/>
            <person name="Gilbert D.M."/>
            <person name="Gibbs H.L."/>
            <person name="Parkinson C.L."/>
            <person name="Rokyta D.R."/>
        </authorList>
    </citation>
    <scope>NUCLEOTIDE SEQUENCE [LARGE SCALE GENOMIC DNA]</scope>
    <source>
        <strain evidence="9">DRR0105</strain>
    </source>
</reference>
<evidence type="ECO:0000256" key="5">
    <source>
        <dbReference type="ARBA" id="ARBA00023163"/>
    </source>
</evidence>
<evidence type="ECO:0000256" key="1">
    <source>
        <dbReference type="ARBA" id="ARBA00004123"/>
    </source>
</evidence>
<feature type="compositionally biased region" description="Low complexity" evidence="7">
    <location>
        <begin position="84"/>
        <end position="93"/>
    </location>
</feature>
<evidence type="ECO:0000313" key="9">
    <source>
        <dbReference type="EMBL" id="KAK9409581.1"/>
    </source>
</evidence>
<keyword evidence="3 9" id="KW-0238">DNA-binding</keyword>
<dbReference type="InterPro" id="IPR039350">
    <property type="entry name" value="Prospero_homeodomain"/>
</dbReference>
<dbReference type="PROSITE" id="PS51818">
    <property type="entry name" value="HOMEO_PROSPERO"/>
    <property type="match status" value="1"/>
</dbReference>
<comment type="subcellular location">
    <subcellularLocation>
        <location evidence="1">Nucleus</location>
    </subcellularLocation>
</comment>
<dbReference type="GO" id="GO:0048468">
    <property type="term" value="P:cell development"/>
    <property type="evidence" value="ECO:0007669"/>
    <property type="project" value="UniProtKB-ARBA"/>
</dbReference>
<dbReference type="AlphaFoldDB" id="A0AAW1C627"/>
<name>A0AAW1C627_CROAD</name>
<keyword evidence="5" id="KW-0804">Transcription</keyword>
<dbReference type="PANTHER" id="PTHR12198">
    <property type="entry name" value="HOMEOBOX PROTEIN PROSPERO/PROX-1/CEH-26"/>
    <property type="match status" value="1"/>
</dbReference>
<dbReference type="GO" id="GO:0000981">
    <property type="term" value="F:DNA-binding transcription factor activity, RNA polymerase II-specific"/>
    <property type="evidence" value="ECO:0007669"/>
    <property type="project" value="TreeGrafter"/>
</dbReference>
<evidence type="ECO:0000259" key="8">
    <source>
        <dbReference type="PROSITE" id="PS51818"/>
    </source>
</evidence>
<dbReference type="Proteomes" id="UP001474421">
    <property type="component" value="Unassembled WGS sequence"/>
</dbReference>
<dbReference type="GO" id="GO:0000978">
    <property type="term" value="F:RNA polymerase II cis-regulatory region sequence-specific DNA binding"/>
    <property type="evidence" value="ECO:0007669"/>
    <property type="project" value="TreeGrafter"/>
</dbReference>
<comment type="caution">
    <text evidence="9">The sequence shown here is derived from an EMBL/GenBank/DDBJ whole genome shotgun (WGS) entry which is preliminary data.</text>
</comment>
<keyword evidence="6" id="KW-0539">Nucleus</keyword>
<dbReference type="PANTHER" id="PTHR12198:SF5">
    <property type="entry name" value="PROSPERO HOMEOBOX PROTEIN 2"/>
    <property type="match status" value="1"/>
</dbReference>
<keyword evidence="2" id="KW-0805">Transcription regulation</keyword>
<evidence type="ECO:0000256" key="2">
    <source>
        <dbReference type="ARBA" id="ARBA00023015"/>
    </source>
</evidence>
<accession>A0AAW1C627</accession>
<feature type="compositionally biased region" description="Basic residues" evidence="7">
    <location>
        <begin position="96"/>
        <end position="117"/>
    </location>
</feature>
<dbReference type="EMBL" id="JAOTOJ010000001">
    <property type="protein sequence ID" value="KAK9409581.1"/>
    <property type="molecule type" value="Genomic_DNA"/>
</dbReference>